<feature type="region of interest" description="Disordered" evidence="7">
    <location>
        <begin position="105"/>
        <end position="127"/>
    </location>
</feature>
<dbReference type="Gramene" id="CMT416CT">
    <property type="protein sequence ID" value="CMT416CT"/>
    <property type="gene ID" value="CMT416C"/>
</dbReference>
<dbReference type="InterPro" id="IPR023561">
    <property type="entry name" value="Carbonic_anhydrase_a-class"/>
</dbReference>
<evidence type="ECO:0000256" key="7">
    <source>
        <dbReference type="SAM" id="MobiDB-lite"/>
    </source>
</evidence>
<comment type="similarity">
    <text evidence="1">Belongs to the alpha-carbonic anhydrase family.</text>
</comment>
<dbReference type="GO" id="GO:0004089">
    <property type="term" value="F:carbonate dehydratase activity"/>
    <property type="evidence" value="ECO:0007669"/>
    <property type="project" value="UniProtKB-EC"/>
</dbReference>
<evidence type="ECO:0000256" key="3">
    <source>
        <dbReference type="ARBA" id="ARBA00022723"/>
    </source>
</evidence>
<reference evidence="9 10" key="1">
    <citation type="journal article" date="2004" name="Nature">
        <title>Genome sequence of the ultrasmall unicellular red alga Cyanidioschyzon merolae 10D.</title>
        <authorList>
            <person name="Matsuzaki M."/>
            <person name="Misumi O."/>
            <person name="Shin-i T."/>
            <person name="Maruyama S."/>
            <person name="Takahara M."/>
            <person name="Miyagishima S."/>
            <person name="Mori T."/>
            <person name="Nishida K."/>
            <person name="Yagisawa F."/>
            <person name="Nishida K."/>
            <person name="Yoshida Y."/>
            <person name="Nishimura Y."/>
            <person name="Nakao S."/>
            <person name="Kobayashi T."/>
            <person name="Momoyama Y."/>
            <person name="Higashiyama T."/>
            <person name="Minoda A."/>
            <person name="Sano M."/>
            <person name="Nomoto H."/>
            <person name="Oishi K."/>
            <person name="Hayashi H."/>
            <person name="Ohta F."/>
            <person name="Nishizaka S."/>
            <person name="Haga S."/>
            <person name="Miura S."/>
            <person name="Morishita T."/>
            <person name="Kabeya Y."/>
            <person name="Terasawa K."/>
            <person name="Suzuki Y."/>
            <person name="Ishii Y."/>
            <person name="Asakawa S."/>
            <person name="Takano H."/>
            <person name="Ohta N."/>
            <person name="Kuroiwa H."/>
            <person name="Tanaka K."/>
            <person name="Shimizu N."/>
            <person name="Sugano S."/>
            <person name="Sato N."/>
            <person name="Nozaki H."/>
            <person name="Ogasawara N."/>
            <person name="Kohara Y."/>
            <person name="Kuroiwa T."/>
        </authorList>
    </citation>
    <scope>NUCLEOTIDE SEQUENCE [LARGE SCALE GENOMIC DNA]</scope>
    <source>
        <strain evidence="9 10">10D</strain>
    </source>
</reference>
<accession>M1VCU3</accession>
<feature type="compositionally biased region" description="Low complexity" evidence="7">
    <location>
        <begin position="407"/>
        <end position="425"/>
    </location>
</feature>
<evidence type="ECO:0000313" key="10">
    <source>
        <dbReference type="Proteomes" id="UP000007014"/>
    </source>
</evidence>
<dbReference type="EC" id="4.2.1.1" evidence="2"/>
<dbReference type="HOGENOM" id="CLU_618750_0_0_1"/>
<dbReference type="SUPFAM" id="SSF51069">
    <property type="entry name" value="Carbonic anhydrase"/>
    <property type="match status" value="1"/>
</dbReference>
<dbReference type="InterPro" id="IPR036398">
    <property type="entry name" value="CA_dom_sf"/>
</dbReference>
<evidence type="ECO:0000256" key="2">
    <source>
        <dbReference type="ARBA" id="ARBA00012925"/>
    </source>
</evidence>
<dbReference type="Pfam" id="PF00194">
    <property type="entry name" value="Carb_anhydrase"/>
    <property type="match status" value="1"/>
</dbReference>
<keyword evidence="10" id="KW-1185">Reference proteome</keyword>
<evidence type="ECO:0000256" key="4">
    <source>
        <dbReference type="ARBA" id="ARBA00022833"/>
    </source>
</evidence>
<keyword evidence="5" id="KW-0456">Lyase</keyword>
<sequence length="552" mass="59214">MGFLLCRACFRRNSKRFLSTKLQRCALTRDLHLRRHSKLCSFSALKMANFGNGSKRLLRIALSWDRGAVMALLSAALLLGQPVLVHAQGGPAPAAGALNVTSNLAGSGQRQTSTQAQAPDTQSPKVASGNQNLCWDYGSERGPSQWGSLADAYRLCSCGRFQSPIALSEREALRFEYSAAAAPFEIRSNVAQWKRLEPSPPGVQPPLAMFEQYIPPPPPIVGDVPPVTGFEAPLPAATLILREIPPELPKVTDGDGTSVVATEAPTPVKLSDAQVQQYRLVNIHFHAPQSEHVIERFRGDLEMHAVFRNVADENDVAVIGRIWRAVPEANPASSGSGAGAAAVGAPDTAVPRWLDELLSLLDEAPAGQPPAQKDAGATNGETSLTYTSAAAGATRASVHAESLVADASNSSLPPSSTATSQTAPSRPGRLRTTRFVEFNFADTLLRENTAASLASRSPAGEIESGMALAAEELDPEARPCFFYYRGSLTMPPCSENIKWIVLTHRDSLPQRIVDRILAAQQGQPNVRPLQPRNERAVLYYTPQPASTQPLGS</sequence>
<dbReference type="PROSITE" id="PS51144">
    <property type="entry name" value="ALPHA_CA_2"/>
    <property type="match status" value="1"/>
</dbReference>
<gene>
    <name evidence="9" type="ORF">CYME_CMT416C</name>
</gene>
<feature type="region of interest" description="Disordered" evidence="7">
    <location>
        <begin position="406"/>
        <end position="431"/>
    </location>
</feature>
<dbReference type="RefSeq" id="XP_005539395.1">
    <property type="nucleotide sequence ID" value="XM_005539338.1"/>
</dbReference>
<dbReference type="PANTHER" id="PTHR18952">
    <property type="entry name" value="CARBONIC ANHYDRASE"/>
    <property type="match status" value="1"/>
</dbReference>
<dbReference type="PANTHER" id="PTHR18952:SF265">
    <property type="entry name" value="CARBONIC ANHYDRASE"/>
    <property type="match status" value="1"/>
</dbReference>
<dbReference type="STRING" id="280699.M1VCU3"/>
<name>M1VCU3_CYAM1</name>
<organism evidence="9 10">
    <name type="scientific">Cyanidioschyzon merolae (strain NIES-3377 / 10D)</name>
    <name type="common">Unicellular red alga</name>
    <dbReference type="NCBI Taxonomy" id="280699"/>
    <lineage>
        <taxon>Eukaryota</taxon>
        <taxon>Rhodophyta</taxon>
        <taxon>Bangiophyceae</taxon>
        <taxon>Cyanidiales</taxon>
        <taxon>Cyanidiaceae</taxon>
        <taxon>Cyanidioschyzon</taxon>
    </lineage>
</organism>
<proteinExistence type="inferred from homology"/>
<dbReference type="OrthoDB" id="5068at2759"/>
<evidence type="ECO:0000259" key="8">
    <source>
        <dbReference type="PROSITE" id="PS51144"/>
    </source>
</evidence>
<evidence type="ECO:0000256" key="1">
    <source>
        <dbReference type="ARBA" id="ARBA00010718"/>
    </source>
</evidence>
<dbReference type="Gene3D" id="3.10.200.10">
    <property type="entry name" value="Alpha carbonic anhydrase"/>
    <property type="match status" value="3"/>
</dbReference>
<dbReference type="InterPro" id="IPR001148">
    <property type="entry name" value="CA_dom"/>
</dbReference>
<dbReference type="KEGG" id="cme:CYME_CMT416C"/>
<protein>
    <recommendedName>
        <fullName evidence="2">carbonic anhydrase</fullName>
        <ecNumber evidence="2">4.2.1.1</ecNumber>
    </recommendedName>
</protein>
<dbReference type="AlphaFoldDB" id="M1VCU3"/>
<keyword evidence="4" id="KW-0862">Zinc</keyword>
<comment type="catalytic activity">
    <reaction evidence="6">
        <text>hydrogencarbonate + H(+) = CO2 + H2O</text>
        <dbReference type="Rhea" id="RHEA:10748"/>
        <dbReference type="ChEBI" id="CHEBI:15377"/>
        <dbReference type="ChEBI" id="CHEBI:15378"/>
        <dbReference type="ChEBI" id="CHEBI:16526"/>
        <dbReference type="ChEBI" id="CHEBI:17544"/>
        <dbReference type="EC" id="4.2.1.1"/>
    </reaction>
</comment>
<dbReference type="Proteomes" id="UP000007014">
    <property type="component" value="Chromosome 20"/>
</dbReference>
<dbReference type="SMART" id="SM01057">
    <property type="entry name" value="Carb_anhydrase"/>
    <property type="match status" value="1"/>
</dbReference>
<feature type="domain" description="Alpha-carbonic anhydrase" evidence="8">
    <location>
        <begin position="133"/>
        <end position="541"/>
    </location>
</feature>
<evidence type="ECO:0000256" key="5">
    <source>
        <dbReference type="ARBA" id="ARBA00023239"/>
    </source>
</evidence>
<evidence type="ECO:0000256" key="6">
    <source>
        <dbReference type="ARBA" id="ARBA00048348"/>
    </source>
</evidence>
<dbReference type="GeneID" id="16998179"/>
<dbReference type="GO" id="GO:0008270">
    <property type="term" value="F:zinc ion binding"/>
    <property type="evidence" value="ECO:0007669"/>
    <property type="project" value="InterPro"/>
</dbReference>
<evidence type="ECO:0000313" key="9">
    <source>
        <dbReference type="EMBL" id="BAM83359.1"/>
    </source>
</evidence>
<reference evidence="9 10" key="2">
    <citation type="journal article" date="2007" name="BMC Biol.">
        <title>A 100%-complete sequence reveals unusually simple genomic features in the hot-spring red alga Cyanidioschyzon merolae.</title>
        <authorList>
            <person name="Nozaki H."/>
            <person name="Takano H."/>
            <person name="Misumi O."/>
            <person name="Terasawa K."/>
            <person name="Matsuzaki M."/>
            <person name="Maruyama S."/>
            <person name="Nishida K."/>
            <person name="Yagisawa F."/>
            <person name="Yoshida Y."/>
            <person name="Fujiwara T."/>
            <person name="Takio S."/>
            <person name="Tamura K."/>
            <person name="Chung S.J."/>
            <person name="Nakamura S."/>
            <person name="Kuroiwa H."/>
            <person name="Tanaka K."/>
            <person name="Sato N."/>
            <person name="Kuroiwa T."/>
        </authorList>
    </citation>
    <scope>NUCLEOTIDE SEQUENCE [LARGE SCALE GENOMIC DNA]</scope>
    <source>
        <strain evidence="9 10">10D</strain>
    </source>
</reference>
<dbReference type="EMBL" id="AP006502">
    <property type="protein sequence ID" value="BAM83359.1"/>
    <property type="molecule type" value="Genomic_DNA"/>
</dbReference>
<keyword evidence="3" id="KW-0479">Metal-binding</keyword>